<evidence type="ECO:0000313" key="2">
    <source>
        <dbReference type="Proteomes" id="UP000468668"/>
    </source>
</evidence>
<gene>
    <name evidence="1" type="ORF">F8C90_03510</name>
</gene>
<keyword evidence="2" id="KW-1185">Reference proteome</keyword>
<protein>
    <submittedName>
        <fullName evidence="1">Uncharacterized protein</fullName>
    </submittedName>
</protein>
<sequence>MQSQPNIPRIAYTPKLATYMRKKGFRHIAIEHASACGCCVDLSEVATRFLDDAAADKLRTKGCVELHGELGSILVARGMEYDDTVELGLRSFFGAKDITVRGIRSWSL</sequence>
<name>A0A6N6NMV7_9ACTN</name>
<proteinExistence type="predicted"/>
<dbReference type="Proteomes" id="UP000468668">
    <property type="component" value="Unassembled WGS sequence"/>
</dbReference>
<evidence type="ECO:0000313" key="1">
    <source>
        <dbReference type="EMBL" id="KAB1641579.1"/>
    </source>
</evidence>
<comment type="caution">
    <text evidence="1">The sequence shown here is derived from an EMBL/GenBank/DDBJ whole genome shotgun (WGS) entry which is preliminary data.</text>
</comment>
<reference evidence="1 2" key="1">
    <citation type="submission" date="2019-09" db="EMBL/GenBank/DDBJ databases">
        <title>Whole genome shotgun sequencing (WGS) of Ellagibacter isourolithinifaciens DSM 104140(T) and Adlercreutzia muris DSM 29508(T).</title>
        <authorList>
            <person name="Stoll D.A."/>
            <person name="Danylec N."/>
            <person name="Huch M."/>
        </authorList>
    </citation>
    <scope>NUCLEOTIDE SEQUENCE [LARGE SCALE GENOMIC DNA]</scope>
    <source>
        <strain evidence="1 2">DSM 104140</strain>
    </source>
</reference>
<dbReference type="GeneID" id="98657471"/>
<accession>A0A6N6NMV7</accession>
<dbReference type="EMBL" id="WAJR01000005">
    <property type="protein sequence ID" value="KAB1641579.1"/>
    <property type="molecule type" value="Genomic_DNA"/>
</dbReference>
<dbReference type="RefSeq" id="WP_158049068.1">
    <property type="nucleotide sequence ID" value="NZ_WAJR01000005.1"/>
</dbReference>
<organism evidence="1 2">
    <name type="scientific">Ellagibacter isourolithinifaciens</name>
    <dbReference type="NCBI Taxonomy" id="2137581"/>
    <lineage>
        <taxon>Bacteria</taxon>
        <taxon>Bacillati</taxon>
        <taxon>Actinomycetota</taxon>
        <taxon>Coriobacteriia</taxon>
        <taxon>Eggerthellales</taxon>
        <taxon>Eggerthellaceae</taxon>
        <taxon>Ellagibacter</taxon>
    </lineage>
</organism>
<dbReference type="OrthoDB" id="5244767at2"/>
<dbReference type="AlphaFoldDB" id="A0A6N6NMV7"/>